<dbReference type="AlphaFoldDB" id="A0A7X3FM27"/>
<keyword evidence="1" id="KW-0472">Membrane</keyword>
<protein>
    <recommendedName>
        <fullName evidence="4">Type II secretion system protein GspF domain-containing protein</fullName>
    </recommendedName>
</protein>
<dbReference type="EMBL" id="RHLK01000018">
    <property type="protein sequence ID" value="MVP02127.1"/>
    <property type="molecule type" value="Genomic_DNA"/>
</dbReference>
<comment type="caution">
    <text evidence="2">The sequence shown here is derived from an EMBL/GenBank/DDBJ whole genome shotgun (WGS) entry which is preliminary data.</text>
</comment>
<keyword evidence="1" id="KW-1133">Transmembrane helix</keyword>
<keyword evidence="3" id="KW-1185">Reference proteome</keyword>
<proteinExistence type="predicted"/>
<dbReference type="OrthoDB" id="2557921at2"/>
<keyword evidence="1" id="KW-0812">Transmembrane</keyword>
<evidence type="ECO:0008006" key="4">
    <source>
        <dbReference type="Google" id="ProtNLM"/>
    </source>
</evidence>
<feature type="transmembrane region" description="Helical" evidence="1">
    <location>
        <begin position="250"/>
        <end position="274"/>
    </location>
</feature>
<dbReference type="RefSeq" id="WP_157338555.1">
    <property type="nucleotide sequence ID" value="NZ_RHLK01000018.1"/>
</dbReference>
<evidence type="ECO:0000313" key="3">
    <source>
        <dbReference type="Proteomes" id="UP000490800"/>
    </source>
</evidence>
<evidence type="ECO:0000313" key="2">
    <source>
        <dbReference type="EMBL" id="MVP02127.1"/>
    </source>
</evidence>
<organism evidence="2 3">
    <name type="scientific">Paenibacillus lutrae</name>
    <dbReference type="NCBI Taxonomy" id="2078573"/>
    <lineage>
        <taxon>Bacteria</taxon>
        <taxon>Bacillati</taxon>
        <taxon>Bacillota</taxon>
        <taxon>Bacilli</taxon>
        <taxon>Bacillales</taxon>
        <taxon>Paenibacillaceae</taxon>
        <taxon>Paenibacillus</taxon>
    </lineage>
</organism>
<feature type="transmembrane region" description="Helical" evidence="1">
    <location>
        <begin position="6"/>
        <end position="27"/>
    </location>
</feature>
<accession>A0A7X3FM27</accession>
<reference evidence="2 3" key="1">
    <citation type="journal article" date="2019" name="Microorganisms">
        <title>Paenibacillus lutrae sp. nov., A Chitinolytic Species Isolated from A River Otter in Castril Natural Park, Granada, Spain.</title>
        <authorList>
            <person name="Rodriguez M."/>
            <person name="Reina J.C."/>
            <person name="Bejar V."/>
            <person name="Llamas I."/>
        </authorList>
    </citation>
    <scope>NUCLEOTIDE SEQUENCE [LARGE SCALE GENOMIC DNA]</scope>
    <source>
        <strain evidence="2 3">N10</strain>
    </source>
</reference>
<feature type="transmembrane region" description="Helical" evidence="1">
    <location>
        <begin position="69"/>
        <end position="86"/>
    </location>
</feature>
<sequence>METISLITALTGLVYLVILIAVSDDPLKAKLRFRQRFDPNKLVNTLHDERLQQLLEDAGWKIPSKIFNMLRYGVPILFLFLTYISNYVRLEEITIGPVIYALVALLLTSPSRYLPSGWLLKKLHERRMIRKDGELISFLRLYENNRMKKSAHVQFWAFCNQVSSHFQYLEKEILILGQRTNEESLENGLTWLVQQFPEDHLFISDVRTIILTTEGLDSESAVHFLKEQGKIITKISSDQYLRRWGFIGDIANVFNALPSALTFLMMIVLIMLYVNIIRTNLTW</sequence>
<feature type="transmembrane region" description="Helical" evidence="1">
    <location>
        <begin position="98"/>
        <end position="120"/>
    </location>
</feature>
<gene>
    <name evidence="2" type="ORF">EDM21_21845</name>
</gene>
<dbReference type="Proteomes" id="UP000490800">
    <property type="component" value="Unassembled WGS sequence"/>
</dbReference>
<name>A0A7X3FM27_9BACL</name>
<evidence type="ECO:0000256" key="1">
    <source>
        <dbReference type="SAM" id="Phobius"/>
    </source>
</evidence>